<feature type="transmembrane region" description="Helical" evidence="3">
    <location>
        <begin position="118"/>
        <end position="137"/>
    </location>
</feature>
<evidence type="ECO:0000313" key="5">
    <source>
        <dbReference type="Proteomes" id="UP001047646"/>
    </source>
</evidence>
<reference evidence="4" key="1">
    <citation type="journal article" date="2021" name="Microorganisms">
        <title>The Ever-Expanding Pseudomonas Genus: Description of 43 New Species and Partition of the Pseudomonas putida Group.</title>
        <authorList>
            <person name="Girard L."/>
            <person name="Lood C."/>
            <person name="Hofte M."/>
            <person name="Vandamme P."/>
            <person name="Rokni-Zadeh H."/>
            <person name="van Noort V."/>
            <person name="Lavigne R."/>
            <person name="De Mot R."/>
        </authorList>
    </citation>
    <scope>NUCLEOTIDE SEQUENCE</scope>
    <source>
        <strain evidence="4">COW39</strain>
    </source>
</reference>
<dbReference type="Proteomes" id="UP001047646">
    <property type="component" value="Chromosome"/>
</dbReference>
<feature type="transmembrane region" description="Helical" evidence="3">
    <location>
        <begin position="6"/>
        <end position="28"/>
    </location>
</feature>
<dbReference type="PANTHER" id="PTHR10689">
    <property type="entry name" value="MICROSOMAL GLUTATHIONE S-TRANSFERASE 1"/>
    <property type="match status" value="1"/>
</dbReference>
<keyword evidence="3" id="KW-1133">Transmembrane helix</keyword>
<comment type="subcellular location">
    <subcellularLocation>
        <location evidence="1">Endoplasmic reticulum membrane</location>
        <topology evidence="1">Multi-pass membrane protein</topology>
    </subcellularLocation>
</comment>
<keyword evidence="3" id="KW-0472">Membrane</keyword>
<name>A0ABX8M599_9PSED</name>
<sequence>MSAVLAVYASLAVVLCLKMLAISCYQGYYRLRHLAFMNPEDAAVFKRPAQQQERPEVLRAMQAWRNDLENIPLFMTLGGLAVALEAPAALMAGVGGLFTLARVLHTVTYLAQLQPWRTLSYGVGVLCLLGLAGWIIVQVCTGA</sequence>
<feature type="transmembrane region" description="Helical" evidence="3">
    <location>
        <begin position="71"/>
        <end position="98"/>
    </location>
</feature>
<keyword evidence="5" id="KW-1185">Reference proteome</keyword>
<gene>
    <name evidence="4" type="ORF">KSS95_19230</name>
</gene>
<accession>A0ABX8M599</accession>
<evidence type="ECO:0000313" key="4">
    <source>
        <dbReference type="EMBL" id="QXH34267.1"/>
    </source>
</evidence>
<dbReference type="InterPro" id="IPR001129">
    <property type="entry name" value="Membr-assoc_MAPEG"/>
</dbReference>
<proteinExistence type="predicted"/>
<dbReference type="PANTHER" id="PTHR10689:SF6">
    <property type="entry name" value="MICROSOMAL GLUTATHIONE S-TRANSFERASE 1"/>
    <property type="match status" value="1"/>
</dbReference>
<organism evidence="4 5">
    <name type="scientific">Pseudomonas muyukensis</name>
    <dbReference type="NCBI Taxonomy" id="2842357"/>
    <lineage>
        <taxon>Bacteria</taxon>
        <taxon>Pseudomonadati</taxon>
        <taxon>Pseudomonadota</taxon>
        <taxon>Gammaproteobacteria</taxon>
        <taxon>Pseudomonadales</taxon>
        <taxon>Pseudomonadaceae</taxon>
        <taxon>Pseudomonas</taxon>
    </lineage>
</organism>
<dbReference type="Pfam" id="PF01124">
    <property type="entry name" value="MAPEG"/>
    <property type="match status" value="1"/>
</dbReference>
<dbReference type="InterPro" id="IPR040162">
    <property type="entry name" value="MGST1-like"/>
</dbReference>
<keyword evidence="3" id="KW-0812">Transmembrane</keyword>
<evidence type="ECO:0000256" key="2">
    <source>
        <dbReference type="ARBA" id="ARBA00022824"/>
    </source>
</evidence>
<dbReference type="RefSeq" id="WP_217848746.1">
    <property type="nucleotide sequence ID" value="NZ_CP077073.1"/>
</dbReference>
<evidence type="ECO:0000256" key="1">
    <source>
        <dbReference type="ARBA" id="ARBA00004477"/>
    </source>
</evidence>
<evidence type="ECO:0000256" key="3">
    <source>
        <dbReference type="SAM" id="Phobius"/>
    </source>
</evidence>
<dbReference type="EMBL" id="CP077073">
    <property type="protein sequence ID" value="QXH34267.1"/>
    <property type="molecule type" value="Genomic_DNA"/>
</dbReference>
<keyword evidence="2" id="KW-0256">Endoplasmic reticulum</keyword>
<protein>
    <submittedName>
        <fullName evidence="4">MAPEG family protein</fullName>
    </submittedName>
</protein>